<dbReference type="AlphaFoldDB" id="A0A7I7KZZ6"/>
<dbReference type="Proteomes" id="UP000465866">
    <property type="component" value="Chromosome"/>
</dbReference>
<dbReference type="EMBL" id="AP022569">
    <property type="protein sequence ID" value="BBX47685.1"/>
    <property type="molecule type" value="Genomic_DNA"/>
</dbReference>
<name>A0A7I7KZZ6_9MYCO</name>
<proteinExistence type="predicted"/>
<gene>
    <name evidence="1" type="ORF">MCOO_37000</name>
</gene>
<organism evidence="1 2">
    <name type="scientific">Mycobacterium cookii</name>
    <dbReference type="NCBI Taxonomy" id="1775"/>
    <lineage>
        <taxon>Bacteria</taxon>
        <taxon>Bacillati</taxon>
        <taxon>Actinomycetota</taxon>
        <taxon>Actinomycetes</taxon>
        <taxon>Mycobacteriales</taxon>
        <taxon>Mycobacteriaceae</taxon>
        <taxon>Mycobacterium</taxon>
    </lineage>
</organism>
<keyword evidence="2" id="KW-1185">Reference proteome</keyword>
<accession>A0A7I7KZZ6</accession>
<evidence type="ECO:0000313" key="1">
    <source>
        <dbReference type="EMBL" id="BBX47685.1"/>
    </source>
</evidence>
<evidence type="ECO:0000313" key="2">
    <source>
        <dbReference type="Proteomes" id="UP000465866"/>
    </source>
</evidence>
<protein>
    <submittedName>
        <fullName evidence="1">Uncharacterized protein</fullName>
    </submittedName>
</protein>
<dbReference type="KEGG" id="mcoo:MCOO_37000"/>
<reference evidence="1 2" key="1">
    <citation type="journal article" date="2019" name="Emerg. Microbes Infect.">
        <title>Comprehensive subspecies identification of 175 nontuberculous mycobacteria species based on 7547 genomic profiles.</title>
        <authorList>
            <person name="Matsumoto Y."/>
            <person name="Kinjo T."/>
            <person name="Motooka D."/>
            <person name="Nabeya D."/>
            <person name="Jung N."/>
            <person name="Uechi K."/>
            <person name="Horii T."/>
            <person name="Iida T."/>
            <person name="Fujita J."/>
            <person name="Nakamura S."/>
        </authorList>
    </citation>
    <scope>NUCLEOTIDE SEQUENCE [LARGE SCALE GENOMIC DNA]</scope>
    <source>
        <strain evidence="1 2">JCM 12404</strain>
    </source>
</reference>
<sequence>MQKMCPECLKLINVNEGKFRPHKAKRGLSCPGSGLPIKKALRTSVKVVGGGLPGLGKRGG</sequence>